<organism evidence="2">
    <name type="scientific">Anopheles braziliensis</name>
    <dbReference type="NCBI Taxonomy" id="58242"/>
    <lineage>
        <taxon>Eukaryota</taxon>
        <taxon>Metazoa</taxon>
        <taxon>Ecdysozoa</taxon>
        <taxon>Arthropoda</taxon>
        <taxon>Hexapoda</taxon>
        <taxon>Insecta</taxon>
        <taxon>Pterygota</taxon>
        <taxon>Neoptera</taxon>
        <taxon>Endopterygota</taxon>
        <taxon>Diptera</taxon>
        <taxon>Nematocera</taxon>
        <taxon>Culicoidea</taxon>
        <taxon>Culicidae</taxon>
        <taxon>Anophelinae</taxon>
        <taxon>Anopheles</taxon>
    </lineage>
</organism>
<evidence type="ECO:0000256" key="1">
    <source>
        <dbReference type="SAM" id="SignalP"/>
    </source>
</evidence>
<protein>
    <submittedName>
        <fullName evidence="2">Putative secreted peptide</fullName>
    </submittedName>
</protein>
<dbReference type="AlphaFoldDB" id="A0A2M3ZQ05"/>
<feature type="chain" id="PRO_5014740162" evidence="1">
    <location>
        <begin position="30"/>
        <end position="78"/>
    </location>
</feature>
<proteinExistence type="predicted"/>
<evidence type="ECO:0000313" key="2">
    <source>
        <dbReference type="EMBL" id="MBW30619.1"/>
    </source>
</evidence>
<keyword evidence="1" id="KW-0732">Signal</keyword>
<reference evidence="2" key="1">
    <citation type="submission" date="2018-01" db="EMBL/GenBank/DDBJ databases">
        <title>An insight into the sialome of Amazonian anophelines.</title>
        <authorList>
            <person name="Ribeiro J.M."/>
            <person name="Scarpassa V."/>
            <person name="Calvo E."/>
        </authorList>
    </citation>
    <scope>NUCLEOTIDE SEQUENCE</scope>
    <source>
        <tissue evidence="2">Salivary glands</tissue>
    </source>
</reference>
<name>A0A2M3ZQ05_9DIPT</name>
<feature type="signal peptide" evidence="1">
    <location>
        <begin position="1"/>
        <end position="29"/>
    </location>
</feature>
<dbReference type="EMBL" id="GGFM01009868">
    <property type="protein sequence ID" value="MBW30619.1"/>
    <property type="molecule type" value="Transcribed_RNA"/>
</dbReference>
<accession>A0A2M3ZQ05</accession>
<sequence length="78" mass="8752">MNACRLHSKFIAYLLIYLLTYQALKPTSGSGLPQKFSSPLAIERHRPPGLLSSFFKRITPRCIGLSIVPPHIRGQISF</sequence>